<keyword evidence="2" id="KW-1133">Transmembrane helix</keyword>
<dbReference type="InParanoid" id="A0A2P5HXB8"/>
<feature type="transmembrane region" description="Helical" evidence="2">
    <location>
        <begin position="198"/>
        <end position="218"/>
    </location>
</feature>
<protein>
    <submittedName>
        <fullName evidence="3">FAD binding domain-containing protein</fullName>
    </submittedName>
</protein>
<dbReference type="EMBL" id="MAVT02000562">
    <property type="protein sequence ID" value="POS74886.1"/>
    <property type="molecule type" value="Genomic_DNA"/>
</dbReference>
<feature type="region of interest" description="Disordered" evidence="1">
    <location>
        <begin position="1"/>
        <end position="35"/>
    </location>
</feature>
<keyword evidence="2" id="KW-0472">Membrane</keyword>
<accession>A0A2P5HXB8</accession>
<dbReference type="STRING" id="158607.A0A2P5HXB8"/>
<evidence type="ECO:0000256" key="1">
    <source>
        <dbReference type="SAM" id="MobiDB-lite"/>
    </source>
</evidence>
<reference evidence="3" key="1">
    <citation type="submission" date="2017-09" db="EMBL/GenBank/DDBJ databases">
        <title>Polyketide synthases of a Diaporthe helianthi virulent isolate.</title>
        <authorList>
            <person name="Baroncelli R."/>
        </authorList>
    </citation>
    <scope>NUCLEOTIDE SEQUENCE [LARGE SCALE GENOMIC DNA]</scope>
    <source>
        <strain evidence="3">7/96</strain>
    </source>
</reference>
<keyword evidence="4" id="KW-1185">Reference proteome</keyword>
<proteinExistence type="predicted"/>
<evidence type="ECO:0000313" key="3">
    <source>
        <dbReference type="EMBL" id="POS74886.1"/>
    </source>
</evidence>
<name>A0A2P5HXB8_DIAHE</name>
<dbReference type="OrthoDB" id="16820at2759"/>
<keyword evidence="2" id="KW-0812">Transmembrane</keyword>
<dbReference type="AlphaFoldDB" id="A0A2P5HXB8"/>
<evidence type="ECO:0000256" key="2">
    <source>
        <dbReference type="SAM" id="Phobius"/>
    </source>
</evidence>
<organism evidence="3 4">
    <name type="scientific">Diaporthe helianthi</name>
    <dbReference type="NCBI Taxonomy" id="158607"/>
    <lineage>
        <taxon>Eukaryota</taxon>
        <taxon>Fungi</taxon>
        <taxon>Dikarya</taxon>
        <taxon>Ascomycota</taxon>
        <taxon>Pezizomycotina</taxon>
        <taxon>Sordariomycetes</taxon>
        <taxon>Sordariomycetidae</taxon>
        <taxon>Diaporthales</taxon>
        <taxon>Diaporthaceae</taxon>
        <taxon>Diaporthe</taxon>
    </lineage>
</organism>
<feature type="transmembrane region" description="Helical" evidence="2">
    <location>
        <begin position="351"/>
        <end position="370"/>
    </location>
</feature>
<comment type="caution">
    <text evidence="3">The sequence shown here is derived from an EMBL/GenBank/DDBJ whole genome shotgun (WGS) entry which is preliminary data.</text>
</comment>
<feature type="transmembrane region" description="Helical" evidence="2">
    <location>
        <begin position="165"/>
        <end position="186"/>
    </location>
</feature>
<evidence type="ECO:0000313" key="4">
    <source>
        <dbReference type="Proteomes" id="UP000094444"/>
    </source>
</evidence>
<gene>
    <name evidence="3" type="ORF">DHEL01_v206712</name>
</gene>
<dbReference type="Proteomes" id="UP000094444">
    <property type="component" value="Unassembled WGS sequence"/>
</dbReference>
<feature type="transmembrane region" description="Helical" evidence="2">
    <location>
        <begin position="315"/>
        <end position="331"/>
    </location>
</feature>
<sequence>MESDWVTVSEGRGRREALASSADESTEASHGENALPAEPIEGQSAFWIPRAATDGALLAAWVFARQNDCLKGAQALTFTFLGSRGPGRIHATYLVANMISPMLIWTVEANRGVSRPEKGTLLLIAAVVTQISGIEGTAPMCYLYSMATWDAENLSEEYTIPLEVAQAVLPATLLGYVLPAALMSLVPLTATGISRTFFNIQSSVVYAFISAPVAVPLLTKLVSSVTRQVKRKASGKGDKAAIPRDKRPYPAQDALETVQSLKSAYGVSFAIQATQHLYTIARILIQTPRGQRSFAAVVGNLFTCTAVPRQRFSSLALYSVATLGYGLYTVWELRRRGMVSGRDAKRAAAGVLAGQVFFGPGATYVGLWWWREGVLAKLRQRT</sequence>